<dbReference type="GO" id="GO:0005739">
    <property type="term" value="C:mitochondrion"/>
    <property type="evidence" value="ECO:0007669"/>
    <property type="project" value="TreeGrafter"/>
</dbReference>
<reference evidence="13 14" key="1">
    <citation type="submission" date="2016-03" db="EMBL/GenBank/DDBJ databases">
        <authorList>
            <person name="Devillers H."/>
        </authorList>
    </citation>
    <scope>NUCLEOTIDE SEQUENCE [LARGE SCALE GENOMIC DNA]</scope>
    <source>
        <strain evidence="13">CBS 10888</strain>
    </source>
</reference>
<dbReference type="STRING" id="1266660.A0A1G4K3N8"/>
<keyword evidence="5" id="KW-0032">Aminotransferase</keyword>
<dbReference type="Proteomes" id="UP000190274">
    <property type="component" value="Chromosome H"/>
</dbReference>
<dbReference type="Gene3D" id="3.90.1150.10">
    <property type="entry name" value="Aspartate Aminotransferase, domain 1"/>
    <property type="match status" value="1"/>
</dbReference>
<dbReference type="InterPro" id="IPR005814">
    <property type="entry name" value="Aminotrans_3"/>
</dbReference>
<dbReference type="PANTHER" id="PTHR43206">
    <property type="entry name" value="AMINOTRANSFERASE"/>
    <property type="match status" value="1"/>
</dbReference>
<dbReference type="FunFam" id="3.40.640.10:FF:000073">
    <property type="entry name" value="Probable 4-aminobutyrate aminotransferase"/>
    <property type="match status" value="1"/>
</dbReference>
<dbReference type="NCBIfam" id="TIGR00699">
    <property type="entry name" value="GABAtrns_euk"/>
    <property type="match status" value="1"/>
</dbReference>
<dbReference type="InterPro" id="IPR015421">
    <property type="entry name" value="PyrdxlP-dep_Trfase_major"/>
</dbReference>
<feature type="compositionally biased region" description="Polar residues" evidence="12">
    <location>
        <begin position="11"/>
        <end position="21"/>
    </location>
</feature>
<dbReference type="PIRSF" id="PIRSF000521">
    <property type="entry name" value="Transaminase_4ab_Lys_Orn"/>
    <property type="match status" value="1"/>
</dbReference>
<organism evidence="13 14">
    <name type="scientific">Lachancea dasiensis</name>
    <dbReference type="NCBI Taxonomy" id="1072105"/>
    <lineage>
        <taxon>Eukaryota</taxon>
        <taxon>Fungi</taxon>
        <taxon>Dikarya</taxon>
        <taxon>Ascomycota</taxon>
        <taxon>Saccharomycotina</taxon>
        <taxon>Saccharomycetes</taxon>
        <taxon>Saccharomycetales</taxon>
        <taxon>Saccharomycetaceae</taxon>
        <taxon>Lachancea</taxon>
    </lineage>
</organism>
<dbReference type="OrthoDB" id="10260828at2759"/>
<evidence type="ECO:0000256" key="2">
    <source>
        <dbReference type="ARBA" id="ARBA00008954"/>
    </source>
</evidence>
<evidence type="ECO:0000256" key="9">
    <source>
        <dbReference type="ARBA" id="ARBA00031787"/>
    </source>
</evidence>
<dbReference type="Pfam" id="PF00202">
    <property type="entry name" value="Aminotran_3"/>
    <property type="match status" value="1"/>
</dbReference>
<evidence type="ECO:0000256" key="3">
    <source>
        <dbReference type="ARBA" id="ARBA00012912"/>
    </source>
</evidence>
<dbReference type="PANTHER" id="PTHR43206:SF1">
    <property type="entry name" value="4-AMINOBUTYRATE AMINOTRANSFERASE, MITOCHONDRIAL"/>
    <property type="match status" value="1"/>
</dbReference>
<dbReference type="PROSITE" id="PS00600">
    <property type="entry name" value="AA_TRANSFER_CLASS_3"/>
    <property type="match status" value="1"/>
</dbReference>
<keyword evidence="6" id="KW-0808">Transferase</keyword>
<evidence type="ECO:0000313" key="13">
    <source>
        <dbReference type="EMBL" id="SCU98213.1"/>
    </source>
</evidence>
<evidence type="ECO:0000256" key="11">
    <source>
        <dbReference type="RuleBase" id="RU003560"/>
    </source>
</evidence>
<evidence type="ECO:0000313" key="14">
    <source>
        <dbReference type="Proteomes" id="UP000190274"/>
    </source>
</evidence>
<proteinExistence type="inferred from homology"/>
<dbReference type="AlphaFoldDB" id="A0A1G4K3N8"/>
<keyword evidence="14" id="KW-1185">Reference proteome</keyword>
<comment type="catalytic activity">
    <reaction evidence="10">
        <text>4-aminobutanoate + 2-oxoglutarate = succinate semialdehyde + L-glutamate</text>
        <dbReference type="Rhea" id="RHEA:23352"/>
        <dbReference type="ChEBI" id="CHEBI:16810"/>
        <dbReference type="ChEBI" id="CHEBI:29985"/>
        <dbReference type="ChEBI" id="CHEBI:57706"/>
        <dbReference type="ChEBI" id="CHEBI:59888"/>
        <dbReference type="EC" id="2.6.1.19"/>
    </reaction>
</comment>
<sequence length="473" mass="52256">MSACSEYYPTEPSSPVVTTASVPGPQSVQGLETLGQVFDARPAYFLADYEKSLGNYIVDADGNAFLDVYAQIASIALGYNNPKLIEAAKSPEMIRALVDRPALGNFPSKDLAPILQKILDFAPKGQDKVWSGLSGADANELAFKAAFMYYRAKQRGYNAAFSAEENTTVMQNAQPGSPQLAVLSFKKAFHGRLFASGSSTCSKPIHKLDFPAFEWPHAEYPYYAFPLAENEAANRAEDDRCLKIVEDLITSWPTPVAALIVEPIQSEGGDNHASTYFLQKLRDLTLKHGVVYIIDEVQTGVGATGKAWCHEWADIQPPVDLVTFSKKFQSAGYFFHDPLFVPNQPYRQFNTWCGEPARMIIAGAIAQEVTDKNLIQQVSRVGDYLFGKLEQLQSQNPDKFQRLRGQHRGTFIAWDLPSSAQRDALLKSLKQKGCNVGGCAEKSVRLRPTLTFEEKHADILLEALTQAVAELEN</sequence>
<evidence type="ECO:0000256" key="5">
    <source>
        <dbReference type="ARBA" id="ARBA00022576"/>
    </source>
</evidence>
<evidence type="ECO:0000256" key="7">
    <source>
        <dbReference type="ARBA" id="ARBA00022898"/>
    </source>
</evidence>
<dbReference type="GO" id="GO:0009450">
    <property type="term" value="P:gamma-aminobutyric acid catabolic process"/>
    <property type="evidence" value="ECO:0007669"/>
    <property type="project" value="EnsemblFungi"/>
</dbReference>
<dbReference type="InterPro" id="IPR015422">
    <property type="entry name" value="PyrdxlP-dep_Trfase_small"/>
</dbReference>
<evidence type="ECO:0000256" key="1">
    <source>
        <dbReference type="ARBA" id="ARBA00001933"/>
    </source>
</evidence>
<evidence type="ECO:0000256" key="10">
    <source>
        <dbReference type="ARBA" id="ARBA00048021"/>
    </source>
</evidence>
<accession>A0A1G4K3N8</accession>
<gene>
    <name evidence="13" type="ORF">LADA_0H11364G</name>
</gene>
<dbReference type="CDD" id="cd00610">
    <property type="entry name" value="OAT_like"/>
    <property type="match status" value="1"/>
</dbReference>
<dbReference type="GO" id="GO:0034386">
    <property type="term" value="F:4-aminobutyrate:2-oxoglutarate transaminase activity"/>
    <property type="evidence" value="ECO:0007669"/>
    <property type="project" value="UniProtKB-EC"/>
</dbReference>
<evidence type="ECO:0000256" key="12">
    <source>
        <dbReference type="SAM" id="MobiDB-lite"/>
    </source>
</evidence>
<dbReference type="InterPro" id="IPR049704">
    <property type="entry name" value="Aminotrans_3_PPA_site"/>
</dbReference>
<dbReference type="InterPro" id="IPR004631">
    <property type="entry name" value="4NH2But_aminotransferase_euk"/>
</dbReference>
<dbReference type="Gene3D" id="3.40.640.10">
    <property type="entry name" value="Type I PLP-dependent aspartate aminotransferase-like (Major domain)"/>
    <property type="match status" value="1"/>
</dbReference>
<dbReference type="GO" id="GO:0005829">
    <property type="term" value="C:cytosol"/>
    <property type="evidence" value="ECO:0007669"/>
    <property type="project" value="EnsemblFungi"/>
</dbReference>
<comment type="similarity">
    <text evidence="2 11">Belongs to the class-III pyridoxal-phosphate-dependent aminotransferase family.</text>
</comment>
<dbReference type="EMBL" id="LT598461">
    <property type="protein sequence ID" value="SCU98213.1"/>
    <property type="molecule type" value="Genomic_DNA"/>
</dbReference>
<dbReference type="EC" id="2.6.1.19" evidence="3"/>
<protein>
    <recommendedName>
        <fullName evidence="4">4-aminobutyrate aminotransferase</fullName>
        <ecNumber evidence="3">2.6.1.19</ecNumber>
    </recommendedName>
    <alternativeName>
        <fullName evidence="9">GABA aminotransferase</fullName>
    </alternativeName>
    <alternativeName>
        <fullName evidence="8">Gamma-amino-N-butyrate transaminase</fullName>
    </alternativeName>
</protein>
<comment type="cofactor">
    <cofactor evidence="1">
        <name>pyridoxal 5'-phosphate</name>
        <dbReference type="ChEBI" id="CHEBI:597326"/>
    </cofactor>
</comment>
<evidence type="ECO:0000256" key="8">
    <source>
        <dbReference type="ARBA" id="ARBA00030204"/>
    </source>
</evidence>
<dbReference type="InterPro" id="IPR015424">
    <property type="entry name" value="PyrdxlP-dep_Trfase"/>
</dbReference>
<keyword evidence="7 11" id="KW-0663">Pyridoxal phosphate</keyword>
<evidence type="ECO:0000256" key="4">
    <source>
        <dbReference type="ARBA" id="ARBA00018543"/>
    </source>
</evidence>
<name>A0A1G4K3N8_9SACH</name>
<dbReference type="GO" id="GO:0030170">
    <property type="term" value="F:pyridoxal phosphate binding"/>
    <property type="evidence" value="ECO:0007669"/>
    <property type="project" value="EnsemblFungi"/>
</dbReference>
<evidence type="ECO:0000256" key="6">
    <source>
        <dbReference type="ARBA" id="ARBA00022679"/>
    </source>
</evidence>
<feature type="region of interest" description="Disordered" evidence="12">
    <location>
        <begin position="1"/>
        <end position="21"/>
    </location>
</feature>
<dbReference type="SUPFAM" id="SSF53383">
    <property type="entry name" value="PLP-dependent transferases"/>
    <property type="match status" value="1"/>
</dbReference>